<evidence type="ECO:0000256" key="4">
    <source>
        <dbReference type="ARBA" id="ARBA00022692"/>
    </source>
</evidence>
<keyword evidence="8" id="KW-0675">Receptor</keyword>
<keyword evidence="6 7" id="KW-0472">Membrane</keyword>
<evidence type="ECO:0000256" key="2">
    <source>
        <dbReference type="ARBA" id="ARBA00022448"/>
    </source>
</evidence>
<evidence type="ECO:0000256" key="1">
    <source>
        <dbReference type="ARBA" id="ARBA00004651"/>
    </source>
</evidence>
<keyword evidence="5 7" id="KW-1133">Transmembrane helix</keyword>
<dbReference type="InterPro" id="IPR049680">
    <property type="entry name" value="FLVCR1-2_SLC49-like"/>
</dbReference>
<evidence type="ECO:0000313" key="9">
    <source>
        <dbReference type="Proteomes" id="UP001476798"/>
    </source>
</evidence>
<evidence type="ECO:0000256" key="6">
    <source>
        <dbReference type="ARBA" id="ARBA00023136"/>
    </source>
</evidence>
<protein>
    <submittedName>
        <fullName evidence="8">Feline leukemia virus subgroup C receptor-protein 2</fullName>
    </submittedName>
</protein>
<dbReference type="Proteomes" id="UP001476798">
    <property type="component" value="Unassembled WGS sequence"/>
</dbReference>
<organism evidence="8 9">
    <name type="scientific">Goodea atripinnis</name>
    <dbReference type="NCBI Taxonomy" id="208336"/>
    <lineage>
        <taxon>Eukaryota</taxon>
        <taxon>Metazoa</taxon>
        <taxon>Chordata</taxon>
        <taxon>Craniata</taxon>
        <taxon>Vertebrata</taxon>
        <taxon>Euteleostomi</taxon>
        <taxon>Actinopterygii</taxon>
        <taxon>Neopterygii</taxon>
        <taxon>Teleostei</taxon>
        <taxon>Neoteleostei</taxon>
        <taxon>Acanthomorphata</taxon>
        <taxon>Ovalentaria</taxon>
        <taxon>Atherinomorphae</taxon>
        <taxon>Cyprinodontiformes</taxon>
        <taxon>Goodeidae</taxon>
        <taxon>Goodea</taxon>
    </lineage>
</organism>
<sequence>MIIDQYPGEEVNAGRIGLTIVVAGMVGSLICGVWLDRTKTYKQTTLAVYILTLVGMVVYAATLKQGKLWVVFITAGSLGYSYF</sequence>
<dbReference type="PANTHER" id="PTHR10924">
    <property type="entry name" value="MAJOR FACILITATOR SUPERFAMILY PROTEIN-RELATED"/>
    <property type="match status" value="1"/>
</dbReference>
<evidence type="ECO:0000256" key="7">
    <source>
        <dbReference type="SAM" id="Phobius"/>
    </source>
</evidence>
<gene>
    <name evidence="8" type="primary">FLVCR2_3</name>
    <name evidence="8" type="ORF">GOODEAATRI_024945</name>
</gene>
<evidence type="ECO:0000313" key="8">
    <source>
        <dbReference type="EMBL" id="MEQ2182698.1"/>
    </source>
</evidence>
<feature type="transmembrane region" description="Helical" evidence="7">
    <location>
        <begin position="16"/>
        <end position="34"/>
    </location>
</feature>
<dbReference type="PANTHER" id="PTHR10924:SF3">
    <property type="entry name" value="HEME TRANSPORTER FLVCR2"/>
    <property type="match status" value="1"/>
</dbReference>
<keyword evidence="9" id="KW-1185">Reference proteome</keyword>
<comment type="subcellular location">
    <subcellularLocation>
        <location evidence="1">Cell membrane</location>
        <topology evidence="1">Multi-pass membrane protein</topology>
    </subcellularLocation>
</comment>
<feature type="transmembrane region" description="Helical" evidence="7">
    <location>
        <begin position="46"/>
        <end position="63"/>
    </location>
</feature>
<comment type="caution">
    <text evidence="8">The sequence shown here is derived from an EMBL/GenBank/DDBJ whole genome shotgun (WGS) entry which is preliminary data.</text>
</comment>
<dbReference type="InterPro" id="IPR036259">
    <property type="entry name" value="MFS_trans_sf"/>
</dbReference>
<reference evidence="8 9" key="1">
    <citation type="submission" date="2021-06" db="EMBL/GenBank/DDBJ databases">
        <authorList>
            <person name="Palmer J.M."/>
        </authorList>
    </citation>
    <scope>NUCLEOTIDE SEQUENCE [LARGE SCALE GENOMIC DNA]</scope>
    <source>
        <strain evidence="8 9">GA_2019</strain>
        <tissue evidence="8">Muscle</tissue>
    </source>
</reference>
<keyword evidence="2" id="KW-0813">Transport</keyword>
<keyword evidence="4 7" id="KW-0812">Transmembrane</keyword>
<dbReference type="SUPFAM" id="SSF103473">
    <property type="entry name" value="MFS general substrate transporter"/>
    <property type="match status" value="1"/>
</dbReference>
<dbReference type="EMBL" id="JAHRIO010072829">
    <property type="protein sequence ID" value="MEQ2182698.1"/>
    <property type="molecule type" value="Genomic_DNA"/>
</dbReference>
<accession>A0ABV0PGZ9</accession>
<keyword evidence="3" id="KW-1003">Cell membrane</keyword>
<evidence type="ECO:0000256" key="5">
    <source>
        <dbReference type="ARBA" id="ARBA00022989"/>
    </source>
</evidence>
<evidence type="ECO:0000256" key="3">
    <source>
        <dbReference type="ARBA" id="ARBA00022475"/>
    </source>
</evidence>
<proteinExistence type="predicted"/>
<name>A0ABV0PGZ9_9TELE</name>